<accession>A0ABS8K417</accession>
<evidence type="ECO:0000256" key="1">
    <source>
        <dbReference type="ARBA" id="ARBA00007613"/>
    </source>
</evidence>
<dbReference type="NCBIfam" id="TIGR01845">
    <property type="entry name" value="outer_NodT"/>
    <property type="match status" value="1"/>
</dbReference>
<proteinExistence type="inferred from homology"/>
<sequence>MRKRLFKPLLGSLLAGSLAACNFAPTYQQPELPIADHFETTDAANPELAHLASEVDWQSFFADPQLKRLIETALARNRDLAASVARIEQAHAFYRIQNAARLPQVNANAGATRSKTPLGAIDPEFDNTDISVQFNQYNVQAAVTSFELDFWGRVRNTSEAARRRYLASVDAQRAFRLSLIGNVASNYYAIRSGDEGIELAQRTLESRRYAFEVAKLRLDAGVTSMVDYEQARILVTQAQTQLAELQRTTAQQRHLLEVLIGGPAGEALPQPSSIADAAQFGEIDPGLPSALLINRPDIQQAEQQLRAANADIGAARADFFPRIALTGSFGYVSSELGDLFVPGKQAWTIGALVGMPIFDGGQRSAQLSQARARRDELVASYQSTVQNAFREVSDALVARQRYKEQIAAQEQAVQAQRDLAETAQLRYDNGISIYLEVVDARRNLFAAEQQLITLRATALQNGVALYLALGGGPDGQYGVGTAGTALNTSPAQPIQPSN</sequence>
<keyword evidence="2" id="KW-0564">Palmitate</keyword>
<dbReference type="EMBL" id="JAJITD010000022">
    <property type="protein sequence ID" value="MCC8396896.1"/>
    <property type="molecule type" value="Genomic_DNA"/>
</dbReference>
<dbReference type="SUPFAM" id="SSF56954">
    <property type="entry name" value="Outer membrane efflux proteins (OEP)"/>
    <property type="match status" value="1"/>
</dbReference>
<organism evidence="3 4">
    <name type="scientific">Paraburkholderia sejongensis</name>
    <dbReference type="NCBI Taxonomy" id="2886946"/>
    <lineage>
        <taxon>Bacteria</taxon>
        <taxon>Pseudomonadati</taxon>
        <taxon>Pseudomonadota</taxon>
        <taxon>Betaproteobacteria</taxon>
        <taxon>Burkholderiales</taxon>
        <taxon>Burkholderiaceae</taxon>
        <taxon>Paraburkholderia</taxon>
    </lineage>
</organism>
<dbReference type="InterPro" id="IPR003423">
    <property type="entry name" value="OMP_efflux"/>
</dbReference>
<feature type="signal peptide" evidence="2">
    <location>
        <begin position="1"/>
        <end position="20"/>
    </location>
</feature>
<dbReference type="PROSITE" id="PS51257">
    <property type="entry name" value="PROKAR_LIPOPROTEIN"/>
    <property type="match status" value="1"/>
</dbReference>
<protein>
    <submittedName>
        <fullName evidence="3">Efflux transporter outer membrane subunit</fullName>
    </submittedName>
</protein>
<evidence type="ECO:0000256" key="2">
    <source>
        <dbReference type="RuleBase" id="RU362097"/>
    </source>
</evidence>
<dbReference type="PANTHER" id="PTHR30203:SF33">
    <property type="entry name" value="BLR4455 PROTEIN"/>
    <property type="match status" value="1"/>
</dbReference>
<comment type="caution">
    <text evidence="3">The sequence shown here is derived from an EMBL/GenBank/DDBJ whole genome shotgun (WGS) entry which is preliminary data.</text>
</comment>
<dbReference type="Pfam" id="PF02321">
    <property type="entry name" value="OEP"/>
    <property type="match status" value="2"/>
</dbReference>
<keyword evidence="2" id="KW-1134">Transmembrane beta strand</keyword>
<reference evidence="3 4" key="1">
    <citation type="submission" date="2021-11" db="EMBL/GenBank/DDBJ databases">
        <authorList>
            <person name="Oh E.-T."/>
            <person name="Kim S.-B."/>
        </authorList>
    </citation>
    <scope>NUCLEOTIDE SEQUENCE [LARGE SCALE GENOMIC DNA]</scope>
    <source>
        <strain evidence="3 4">MMS20-SJTR3</strain>
    </source>
</reference>
<dbReference type="Proteomes" id="UP001431019">
    <property type="component" value="Unassembled WGS sequence"/>
</dbReference>
<evidence type="ECO:0000313" key="3">
    <source>
        <dbReference type="EMBL" id="MCC8396896.1"/>
    </source>
</evidence>
<dbReference type="Gene3D" id="2.20.200.10">
    <property type="entry name" value="Outer membrane efflux proteins (OEP)"/>
    <property type="match status" value="1"/>
</dbReference>
<keyword evidence="2" id="KW-0472">Membrane</keyword>
<name>A0ABS8K417_9BURK</name>
<gene>
    <name evidence="3" type="ORF">LJ656_30425</name>
</gene>
<feature type="chain" id="PRO_5044999464" evidence="2">
    <location>
        <begin position="21"/>
        <end position="498"/>
    </location>
</feature>
<keyword evidence="2" id="KW-0812">Transmembrane</keyword>
<comment type="subcellular location">
    <subcellularLocation>
        <location evidence="2">Cell membrane</location>
        <topology evidence="2">Lipid-anchor</topology>
    </subcellularLocation>
</comment>
<keyword evidence="2" id="KW-0449">Lipoprotein</keyword>
<dbReference type="RefSeq" id="WP_230513177.1">
    <property type="nucleotide sequence ID" value="NZ_JAJITD010000022.1"/>
</dbReference>
<keyword evidence="4" id="KW-1185">Reference proteome</keyword>
<comment type="similarity">
    <text evidence="1 2">Belongs to the outer membrane factor (OMF) (TC 1.B.17) family.</text>
</comment>
<evidence type="ECO:0000313" key="4">
    <source>
        <dbReference type="Proteomes" id="UP001431019"/>
    </source>
</evidence>
<keyword evidence="2" id="KW-0732">Signal</keyword>
<dbReference type="Gene3D" id="1.20.1600.10">
    <property type="entry name" value="Outer membrane efflux proteins (OEP)"/>
    <property type="match status" value="1"/>
</dbReference>
<dbReference type="InterPro" id="IPR010131">
    <property type="entry name" value="MdtP/NodT-like"/>
</dbReference>
<dbReference type="PANTHER" id="PTHR30203">
    <property type="entry name" value="OUTER MEMBRANE CATION EFFLUX PROTEIN"/>
    <property type="match status" value="1"/>
</dbReference>